<proteinExistence type="predicted"/>
<feature type="compositionally biased region" description="Basic and acidic residues" evidence="1">
    <location>
        <begin position="430"/>
        <end position="456"/>
    </location>
</feature>
<feature type="compositionally biased region" description="Basic and acidic residues" evidence="1">
    <location>
        <begin position="1"/>
        <end position="12"/>
    </location>
</feature>
<feature type="region of interest" description="Disordered" evidence="1">
    <location>
        <begin position="108"/>
        <end position="160"/>
    </location>
</feature>
<protein>
    <submittedName>
        <fullName evidence="2">Uncharacterized protein</fullName>
    </submittedName>
</protein>
<feature type="compositionally biased region" description="Basic and acidic residues" evidence="1">
    <location>
        <begin position="139"/>
        <end position="152"/>
    </location>
</feature>
<feature type="compositionally biased region" description="Basic residues" evidence="1">
    <location>
        <begin position="457"/>
        <end position="469"/>
    </location>
</feature>
<sequence length="506" mass="55492">MGRETEAGKESASRASVRCAEKEELHEHNALGTTREQKSCTEREERSISPASQDFRESSARLRPRPSCRARDTGAYGPHPRRTQTSTAAAAAVYARLRRRCILPPPASATRARLCPSNTGGTDTRPPLQISPPSPSSPHRAEQLHKHRPYAEERDEDESPVVPAYTRRRLGSLPVPVTSRWSCFPRTRTRAPRTRRSRLKRTAQTLDDLEERGPHTFPAHGVDPRSRRQPGALAPLLSVHRRAGTNSTARRQHRLLADSTRPAAPDRLTEGPACHSPPRPGRRSSAGGSLGRKTPPVRSACAAAGQHRSPARIRIVRVGVLRARRATFGSISARRGIPQARTTSRPAPDVDDAYSPSYRRGADNAAAVPIHDRRHFAGAGGWRCSASGISAQTGSIQPGAKVEKPSKDGAGGRRKIGKARVNVGRKWEARAQGGRKEGAEQMEREERRTWEKEARRRCAGGRRGCARKSAKGEVMVSDWHEGRRGAKRKCKGCTVQMVEAVRAVQG</sequence>
<dbReference type="AlphaFoldDB" id="A0AAD7DRZ8"/>
<keyword evidence="3" id="KW-1185">Reference proteome</keyword>
<evidence type="ECO:0000313" key="2">
    <source>
        <dbReference type="EMBL" id="KAJ7696905.1"/>
    </source>
</evidence>
<dbReference type="Proteomes" id="UP001215598">
    <property type="component" value="Unassembled WGS sequence"/>
</dbReference>
<feature type="region of interest" description="Disordered" evidence="1">
    <location>
        <begin position="430"/>
        <end position="473"/>
    </location>
</feature>
<evidence type="ECO:0000256" key="1">
    <source>
        <dbReference type="SAM" id="MobiDB-lite"/>
    </source>
</evidence>
<feature type="region of interest" description="Disordered" evidence="1">
    <location>
        <begin position="1"/>
        <end position="89"/>
    </location>
</feature>
<feature type="compositionally biased region" description="Basic and acidic residues" evidence="1">
    <location>
        <begin position="19"/>
        <end position="47"/>
    </location>
</feature>
<feature type="region of interest" description="Disordered" evidence="1">
    <location>
        <begin position="390"/>
        <end position="415"/>
    </location>
</feature>
<name>A0AAD7DRZ8_9AGAR</name>
<feature type="compositionally biased region" description="Basic and acidic residues" evidence="1">
    <location>
        <begin position="401"/>
        <end position="411"/>
    </location>
</feature>
<organism evidence="2 3">
    <name type="scientific">Mycena metata</name>
    <dbReference type="NCBI Taxonomy" id="1033252"/>
    <lineage>
        <taxon>Eukaryota</taxon>
        <taxon>Fungi</taxon>
        <taxon>Dikarya</taxon>
        <taxon>Basidiomycota</taxon>
        <taxon>Agaricomycotina</taxon>
        <taxon>Agaricomycetes</taxon>
        <taxon>Agaricomycetidae</taxon>
        <taxon>Agaricales</taxon>
        <taxon>Marasmiineae</taxon>
        <taxon>Mycenaceae</taxon>
        <taxon>Mycena</taxon>
    </lineage>
</organism>
<gene>
    <name evidence="2" type="ORF">B0H16DRAFT_1706306</name>
</gene>
<dbReference type="EMBL" id="JARKIB010000620">
    <property type="protein sequence ID" value="KAJ7696905.1"/>
    <property type="molecule type" value="Genomic_DNA"/>
</dbReference>
<reference evidence="2" key="1">
    <citation type="submission" date="2023-03" db="EMBL/GenBank/DDBJ databases">
        <title>Massive genome expansion in bonnet fungi (Mycena s.s.) driven by repeated elements and novel gene families across ecological guilds.</title>
        <authorList>
            <consortium name="Lawrence Berkeley National Laboratory"/>
            <person name="Harder C.B."/>
            <person name="Miyauchi S."/>
            <person name="Viragh M."/>
            <person name="Kuo A."/>
            <person name="Thoen E."/>
            <person name="Andreopoulos B."/>
            <person name="Lu D."/>
            <person name="Skrede I."/>
            <person name="Drula E."/>
            <person name="Henrissat B."/>
            <person name="Morin E."/>
            <person name="Kohler A."/>
            <person name="Barry K."/>
            <person name="LaButti K."/>
            <person name="Morin E."/>
            <person name="Salamov A."/>
            <person name="Lipzen A."/>
            <person name="Mereny Z."/>
            <person name="Hegedus B."/>
            <person name="Baldrian P."/>
            <person name="Stursova M."/>
            <person name="Weitz H."/>
            <person name="Taylor A."/>
            <person name="Grigoriev I.V."/>
            <person name="Nagy L.G."/>
            <person name="Martin F."/>
            <person name="Kauserud H."/>
        </authorList>
    </citation>
    <scope>NUCLEOTIDE SEQUENCE</scope>
    <source>
        <strain evidence="2">CBHHK182m</strain>
    </source>
</reference>
<comment type="caution">
    <text evidence="2">The sequence shown here is derived from an EMBL/GenBank/DDBJ whole genome shotgun (WGS) entry which is preliminary data.</text>
</comment>
<feature type="compositionally biased region" description="Basic residues" evidence="1">
    <location>
        <begin position="187"/>
        <end position="201"/>
    </location>
</feature>
<feature type="region of interest" description="Disordered" evidence="1">
    <location>
        <begin position="187"/>
        <end position="308"/>
    </location>
</feature>
<accession>A0AAD7DRZ8</accession>
<evidence type="ECO:0000313" key="3">
    <source>
        <dbReference type="Proteomes" id="UP001215598"/>
    </source>
</evidence>